<proteinExistence type="predicted"/>
<dbReference type="AlphaFoldDB" id="A0A8K0G5B0"/>
<evidence type="ECO:0000256" key="1">
    <source>
        <dbReference type="SAM" id="MobiDB-lite"/>
    </source>
</evidence>
<dbReference type="Proteomes" id="UP000801492">
    <property type="component" value="Unassembled WGS sequence"/>
</dbReference>
<organism evidence="2 3">
    <name type="scientific">Ignelater luminosus</name>
    <name type="common">Cucubano</name>
    <name type="synonym">Pyrophorus luminosus</name>
    <dbReference type="NCBI Taxonomy" id="2038154"/>
    <lineage>
        <taxon>Eukaryota</taxon>
        <taxon>Metazoa</taxon>
        <taxon>Ecdysozoa</taxon>
        <taxon>Arthropoda</taxon>
        <taxon>Hexapoda</taxon>
        <taxon>Insecta</taxon>
        <taxon>Pterygota</taxon>
        <taxon>Neoptera</taxon>
        <taxon>Endopterygota</taxon>
        <taxon>Coleoptera</taxon>
        <taxon>Polyphaga</taxon>
        <taxon>Elateriformia</taxon>
        <taxon>Elateroidea</taxon>
        <taxon>Elateridae</taxon>
        <taxon>Agrypninae</taxon>
        <taxon>Pyrophorini</taxon>
        <taxon>Ignelater</taxon>
    </lineage>
</organism>
<feature type="region of interest" description="Disordered" evidence="1">
    <location>
        <begin position="43"/>
        <end position="63"/>
    </location>
</feature>
<gene>
    <name evidence="2" type="ORF">ILUMI_19629</name>
</gene>
<accession>A0A8K0G5B0</accession>
<evidence type="ECO:0000313" key="3">
    <source>
        <dbReference type="Proteomes" id="UP000801492"/>
    </source>
</evidence>
<dbReference type="OrthoDB" id="6769124at2759"/>
<reference evidence="2" key="1">
    <citation type="submission" date="2019-08" db="EMBL/GenBank/DDBJ databases">
        <title>The genome of the North American firefly Photinus pyralis.</title>
        <authorList>
            <consortium name="Photinus pyralis genome working group"/>
            <person name="Fallon T.R."/>
            <person name="Sander Lower S.E."/>
            <person name="Weng J.-K."/>
        </authorList>
    </citation>
    <scope>NUCLEOTIDE SEQUENCE</scope>
    <source>
        <strain evidence="2">TRF0915ILg1</strain>
        <tissue evidence="2">Whole body</tissue>
    </source>
</reference>
<sequence length="141" mass="16197">MIDYIVTNRLIRPKQVVDVRSYTSANIGSEHYLVLGKFRFRQEPDEKSKTSQATPEEGLKTESLGDQATKWLYQRRLEEKTRINCIKEADRIELSWKKIKTNMLEAACKAVGTLKNAIINQPNDERLGLSKTSKISAVKRK</sequence>
<keyword evidence="3" id="KW-1185">Reference proteome</keyword>
<comment type="caution">
    <text evidence="2">The sequence shown here is derived from an EMBL/GenBank/DDBJ whole genome shotgun (WGS) entry which is preliminary data.</text>
</comment>
<dbReference type="EMBL" id="VTPC01087334">
    <property type="protein sequence ID" value="KAF2886544.1"/>
    <property type="molecule type" value="Genomic_DNA"/>
</dbReference>
<evidence type="ECO:0000313" key="2">
    <source>
        <dbReference type="EMBL" id="KAF2886544.1"/>
    </source>
</evidence>
<name>A0A8K0G5B0_IGNLU</name>
<protein>
    <submittedName>
        <fullName evidence="2">Uncharacterized protein</fullName>
    </submittedName>
</protein>